<protein>
    <submittedName>
        <fullName evidence="2">Uncharacterized protein</fullName>
    </submittedName>
</protein>
<proteinExistence type="predicted"/>
<name>A0A126QKK5_9BACT</name>
<reference evidence="2 4" key="2">
    <citation type="submission" date="2019-03" db="EMBL/GenBank/DDBJ databases">
        <title>Genomic Encyclopedia of Type Strains, Phase IV (KMG-IV): sequencing the most valuable type-strain genomes for metagenomic binning, comparative biology and taxonomic classification.</title>
        <authorList>
            <person name="Goeker M."/>
        </authorList>
    </citation>
    <scope>NUCLEOTIDE SEQUENCE [LARGE SCALE GENOMIC DNA]</scope>
    <source>
        <strain evidence="2 4">DSM 101483</strain>
    </source>
</reference>
<dbReference type="Proteomes" id="UP000295506">
    <property type="component" value="Unassembled WGS sequence"/>
</dbReference>
<reference evidence="1 3" key="1">
    <citation type="journal article" date="2016" name="Front. Microbiol.">
        <title>Genome Sequence of the Piezophilic, Mesophilic Sulfate-Reducing Bacterium Desulfovibrio indicus J2T.</title>
        <authorList>
            <person name="Cao J."/>
            <person name="Maignien L."/>
            <person name="Shao Z."/>
            <person name="Alain K."/>
            <person name="Jebbar M."/>
        </authorList>
    </citation>
    <scope>NUCLEOTIDE SEQUENCE [LARGE SCALE GENOMIC DNA]</scope>
    <source>
        <strain evidence="1 3">J2</strain>
    </source>
</reference>
<sequence>MKMRTKSALVVTIGLALLFYVVFAFDYTDHYVGDRFLEAVRTAPEDSAGSFSLDAFMEYYDWDHVCVVLPGSEREFKTILGRPYRLQAANDRTWSLVLLKNDAVNAEIPVDSSILLPPAMPDNQCIDRWSAIFALERDGTGRLHLTYSGH</sequence>
<organism evidence="2 4">
    <name type="scientific">Pseudodesulfovibrio indicus</name>
    <dbReference type="NCBI Taxonomy" id="1716143"/>
    <lineage>
        <taxon>Bacteria</taxon>
        <taxon>Pseudomonadati</taxon>
        <taxon>Thermodesulfobacteriota</taxon>
        <taxon>Desulfovibrionia</taxon>
        <taxon>Desulfovibrionales</taxon>
        <taxon>Desulfovibrionaceae</taxon>
    </lineage>
</organism>
<dbReference type="AlphaFoldDB" id="A0A126QKK5"/>
<dbReference type="Proteomes" id="UP000055611">
    <property type="component" value="Chromosome"/>
</dbReference>
<dbReference type="EMBL" id="SOBK01000020">
    <property type="protein sequence ID" value="TDT81942.1"/>
    <property type="molecule type" value="Genomic_DNA"/>
</dbReference>
<dbReference type="EMBL" id="CP014206">
    <property type="protein sequence ID" value="AMK10326.1"/>
    <property type="molecule type" value="Genomic_DNA"/>
</dbReference>
<gene>
    <name evidence="1" type="ORF">AWY79_03930</name>
    <name evidence="2" type="ORF">EDC59_12016</name>
</gene>
<evidence type="ECO:0000313" key="1">
    <source>
        <dbReference type="EMBL" id="AMK10326.1"/>
    </source>
</evidence>
<dbReference type="OrthoDB" id="5464979at2"/>
<evidence type="ECO:0000313" key="3">
    <source>
        <dbReference type="Proteomes" id="UP000055611"/>
    </source>
</evidence>
<keyword evidence="3" id="KW-1185">Reference proteome</keyword>
<dbReference type="RefSeq" id="WP_066800569.1">
    <property type="nucleotide sequence ID" value="NZ_CP014206.1"/>
</dbReference>
<evidence type="ECO:0000313" key="4">
    <source>
        <dbReference type="Proteomes" id="UP000295506"/>
    </source>
</evidence>
<dbReference type="KEGG" id="dej:AWY79_03930"/>
<evidence type="ECO:0000313" key="2">
    <source>
        <dbReference type="EMBL" id="TDT81942.1"/>
    </source>
</evidence>
<accession>A0A126QKK5</accession>